<gene>
    <name evidence="3" type="ORF">GH754_14355</name>
</gene>
<protein>
    <submittedName>
        <fullName evidence="3">Redoxin domain-containing protein</fullName>
    </submittedName>
</protein>
<evidence type="ECO:0000256" key="1">
    <source>
        <dbReference type="ARBA" id="ARBA00023157"/>
    </source>
</evidence>
<dbReference type="InterPro" id="IPR000866">
    <property type="entry name" value="AhpC/TSA"/>
</dbReference>
<dbReference type="Gene3D" id="3.40.30.10">
    <property type="entry name" value="Glutaredoxin"/>
    <property type="match status" value="1"/>
</dbReference>
<evidence type="ECO:0000313" key="4">
    <source>
        <dbReference type="Proteomes" id="UP000480185"/>
    </source>
</evidence>
<keyword evidence="1" id="KW-1015">Disulfide bond</keyword>
<evidence type="ECO:0000259" key="2">
    <source>
        <dbReference type="PROSITE" id="PS51352"/>
    </source>
</evidence>
<dbReference type="CDD" id="cd02966">
    <property type="entry name" value="TlpA_like_family"/>
    <property type="match status" value="1"/>
</dbReference>
<dbReference type="Proteomes" id="UP000480185">
    <property type="component" value="Unassembled WGS sequence"/>
</dbReference>
<organism evidence="3 4">
    <name type="scientific">Salinibacillus xinjiangensis</name>
    <dbReference type="NCBI Taxonomy" id="1229268"/>
    <lineage>
        <taxon>Bacteria</taxon>
        <taxon>Bacillati</taxon>
        <taxon>Bacillota</taxon>
        <taxon>Bacilli</taxon>
        <taxon>Bacillales</taxon>
        <taxon>Bacillaceae</taxon>
        <taxon>Salinibacillus</taxon>
    </lineage>
</organism>
<dbReference type="InterPro" id="IPR013766">
    <property type="entry name" value="Thioredoxin_domain"/>
</dbReference>
<dbReference type="Pfam" id="PF00578">
    <property type="entry name" value="AhpC-TSA"/>
    <property type="match status" value="1"/>
</dbReference>
<dbReference type="PROSITE" id="PS51352">
    <property type="entry name" value="THIOREDOXIN_2"/>
    <property type="match status" value="1"/>
</dbReference>
<dbReference type="PROSITE" id="PS00194">
    <property type="entry name" value="THIOREDOXIN_1"/>
    <property type="match status" value="1"/>
</dbReference>
<dbReference type="AlphaFoldDB" id="A0A6G1X928"/>
<dbReference type="RefSeq" id="WP_153729358.1">
    <property type="nucleotide sequence ID" value="NZ_WJNH01000009.1"/>
</dbReference>
<dbReference type="InterPro" id="IPR050553">
    <property type="entry name" value="Thioredoxin_ResA/DsbE_sf"/>
</dbReference>
<dbReference type="GO" id="GO:0016491">
    <property type="term" value="F:oxidoreductase activity"/>
    <property type="evidence" value="ECO:0007669"/>
    <property type="project" value="InterPro"/>
</dbReference>
<dbReference type="InterPro" id="IPR036249">
    <property type="entry name" value="Thioredoxin-like_sf"/>
</dbReference>
<dbReference type="PANTHER" id="PTHR42852">
    <property type="entry name" value="THIOL:DISULFIDE INTERCHANGE PROTEIN DSBE"/>
    <property type="match status" value="1"/>
</dbReference>
<reference evidence="3 4" key="1">
    <citation type="submission" date="2019-11" db="EMBL/GenBank/DDBJ databases">
        <authorList>
            <person name="Li J."/>
        </authorList>
    </citation>
    <scope>NUCLEOTIDE SEQUENCE [LARGE SCALE GENOMIC DNA]</scope>
    <source>
        <strain evidence="3 4">J4</strain>
    </source>
</reference>
<accession>A0A6G1X928</accession>
<dbReference type="InterPro" id="IPR017937">
    <property type="entry name" value="Thioredoxin_CS"/>
</dbReference>
<evidence type="ECO:0000313" key="3">
    <source>
        <dbReference type="EMBL" id="MRG87474.1"/>
    </source>
</evidence>
<dbReference type="GO" id="GO:0016209">
    <property type="term" value="F:antioxidant activity"/>
    <property type="evidence" value="ECO:0007669"/>
    <property type="project" value="InterPro"/>
</dbReference>
<name>A0A6G1X928_9BACI</name>
<dbReference type="EMBL" id="WJNH01000009">
    <property type="protein sequence ID" value="MRG87474.1"/>
    <property type="molecule type" value="Genomic_DNA"/>
</dbReference>
<proteinExistence type="predicted"/>
<keyword evidence="4" id="KW-1185">Reference proteome</keyword>
<dbReference type="SUPFAM" id="SSF52833">
    <property type="entry name" value="Thioredoxin-like"/>
    <property type="match status" value="1"/>
</dbReference>
<comment type="caution">
    <text evidence="3">The sequence shown here is derived from an EMBL/GenBank/DDBJ whole genome shotgun (WGS) entry which is preliminary data.</text>
</comment>
<sequence length="177" mass="20183">MKKAAILIVITGMFIWAVYDLVFSDKPAEEEQADVEVGLEVGKQAPDFELKTLEGGKTTRLSDYRGERVMLNFWATWCPPCRAEMPDMQKFYEEKDVNILAVNLTSTESSAQDVPEFVDDFGLTFPVLLDEDNEVATQYQLQPIPTSFMIDSNGIIQYVAYGAMNYEMMVQEFEKME</sequence>
<feature type="domain" description="Thioredoxin" evidence="2">
    <location>
        <begin position="39"/>
        <end position="177"/>
    </location>
</feature>
<dbReference type="OrthoDB" id="25753at2"/>
<dbReference type="PANTHER" id="PTHR42852:SF1">
    <property type="entry name" value="THIOREDOXIN-LIKE PROTEIN YNEN"/>
    <property type="match status" value="1"/>
</dbReference>